<evidence type="ECO:0000256" key="8">
    <source>
        <dbReference type="ARBA" id="ARBA00022771"/>
    </source>
</evidence>
<dbReference type="SUPFAM" id="SSF161219">
    <property type="entry name" value="CHY zinc finger-like"/>
    <property type="match status" value="1"/>
</dbReference>
<evidence type="ECO:0000256" key="11">
    <source>
        <dbReference type="ARBA" id="ARBA00023008"/>
    </source>
</evidence>
<keyword evidence="13 19" id="KW-1015">Disulfide bond</keyword>
<dbReference type="RefSeq" id="XP_011400153.1">
    <property type="nucleotide sequence ID" value="XM_011401851.1"/>
</dbReference>
<evidence type="ECO:0000256" key="13">
    <source>
        <dbReference type="ARBA" id="ARBA00023157"/>
    </source>
</evidence>
<keyword evidence="5 18" id="KW-0479">Metal-binding</keyword>
<feature type="binding site" evidence="18">
    <location>
        <position position="1044"/>
    </location>
    <ligand>
        <name>Cu(2+)</name>
        <dbReference type="ChEBI" id="CHEBI:29036"/>
        <label>1</label>
        <note>catalytic</note>
    </ligand>
</feature>
<dbReference type="GO" id="GO:0004504">
    <property type="term" value="F:peptidylglycine monooxygenase activity"/>
    <property type="evidence" value="ECO:0007669"/>
    <property type="project" value="UniProtKB-EC"/>
</dbReference>
<dbReference type="Pfam" id="PF00076">
    <property type="entry name" value="RRM_1"/>
    <property type="match status" value="2"/>
</dbReference>
<dbReference type="InterPro" id="IPR008913">
    <property type="entry name" value="Znf_CHY"/>
</dbReference>
<evidence type="ECO:0000256" key="10">
    <source>
        <dbReference type="ARBA" id="ARBA00023002"/>
    </source>
</evidence>
<evidence type="ECO:0000256" key="18">
    <source>
        <dbReference type="PIRSR" id="PIRSR600720-2"/>
    </source>
</evidence>
<dbReference type="eggNOG" id="KOG4205">
    <property type="taxonomic scope" value="Eukaryota"/>
</dbReference>
<evidence type="ECO:0000256" key="19">
    <source>
        <dbReference type="PIRSR" id="PIRSR600720-3"/>
    </source>
</evidence>
<name>A0A087SN82_AUXPR</name>
<keyword evidence="14" id="KW-0325">Glycoprotein</keyword>
<evidence type="ECO:0000256" key="9">
    <source>
        <dbReference type="ARBA" id="ARBA00022833"/>
    </source>
</evidence>
<dbReference type="KEGG" id="apro:F751_4456"/>
<feature type="region of interest" description="Disordered" evidence="23">
    <location>
        <begin position="1452"/>
        <end position="1480"/>
    </location>
</feature>
<keyword evidence="16" id="KW-0511">Multifunctional enzyme</keyword>
<keyword evidence="20" id="KW-0694">RNA-binding</keyword>
<feature type="repeat" description="NHL" evidence="21">
    <location>
        <begin position="1211"/>
        <end position="1247"/>
    </location>
</feature>
<dbReference type="GO" id="GO:0016020">
    <property type="term" value="C:membrane"/>
    <property type="evidence" value="ECO:0007669"/>
    <property type="project" value="InterPro"/>
</dbReference>
<dbReference type="PROSITE" id="PS51125">
    <property type="entry name" value="NHL"/>
    <property type="match status" value="1"/>
</dbReference>
<feature type="region of interest" description="Disordered" evidence="23">
    <location>
        <begin position="360"/>
        <end position="428"/>
    </location>
</feature>
<dbReference type="SMART" id="SM00360">
    <property type="entry name" value="RRM"/>
    <property type="match status" value="2"/>
</dbReference>
<evidence type="ECO:0000256" key="14">
    <source>
        <dbReference type="ARBA" id="ARBA00023180"/>
    </source>
</evidence>
<gene>
    <name evidence="27" type="ORF">F751_4456</name>
</gene>
<organism evidence="27 28">
    <name type="scientific">Auxenochlorella protothecoides</name>
    <name type="common">Green microalga</name>
    <name type="synonym">Chlorella protothecoides</name>
    <dbReference type="NCBI Taxonomy" id="3075"/>
    <lineage>
        <taxon>Eukaryota</taxon>
        <taxon>Viridiplantae</taxon>
        <taxon>Chlorophyta</taxon>
        <taxon>core chlorophytes</taxon>
        <taxon>Trebouxiophyceae</taxon>
        <taxon>Chlorellales</taxon>
        <taxon>Chlorellaceae</taxon>
        <taxon>Auxenochlorella</taxon>
    </lineage>
</organism>
<dbReference type="Pfam" id="PF03712">
    <property type="entry name" value="Cu2_monoox_C"/>
    <property type="match status" value="1"/>
</dbReference>
<feature type="transmembrane region" description="Helical" evidence="24">
    <location>
        <begin position="1564"/>
        <end position="1589"/>
    </location>
</feature>
<dbReference type="Pfam" id="PF05495">
    <property type="entry name" value="zf-CHY"/>
    <property type="match status" value="1"/>
</dbReference>
<dbReference type="SUPFAM" id="SSF101898">
    <property type="entry name" value="NHL repeat"/>
    <property type="match status" value="1"/>
</dbReference>
<evidence type="ECO:0000256" key="5">
    <source>
        <dbReference type="ARBA" id="ARBA00022723"/>
    </source>
</evidence>
<evidence type="ECO:0000256" key="21">
    <source>
        <dbReference type="PROSITE-ProRule" id="PRU00504"/>
    </source>
</evidence>
<evidence type="ECO:0000256" key="15">
    <source>
        <dbReference type="ARBA" id="ARBA00023239"/>
    </source>
</evidence>
<feature type="binding site" evidence="18">
    <location>
        <position position="1119"/>
    </location>
    <ligand>
        <name>Cu(2+)</name>
        <dbReference type="ChEBI" id="CHEBI:29036"/>
        <label>1</label>
        <note>catalytic</note>
    </ligand>
</feature>
<keyword evidence="12 27" id="KW-0503">Monooxygenase</keyword>
<dbReference type="InterPro" id="IPR020611">
    <property type="entry name" value="Cu2_ascorb_mOase_CS-1"/>
</dbReference>
<proteinExistence type="inferred from homology"/>
<dbReference type="InterPro" id="IPR012677">
    <property type="entry name" value="Nucleotide-bd_a/b_plait_sf"/>
</dbReference>
<dbReference type="SUPFAM" id="SSF49742">
    <property type="entry name" value="PHM/PNGase F"/>
    <property type="match status" value="2"/>
</dbReference>
<dbReference type="Gene3D" id="3.30.70.330">
    <property type="match status" value="2"/>
</dbReference>
<evidence type="ECO:0000256" key="12">
    <source>
        <dbReference type="ARBA" id="ARBA00023033"/>
    </source>
</evidence>
<keyword evidence="24" id="KW-0472">Membrane</keyword>
<dbReference type="InterPro" id="IPR008977">
    <property type="entry name" value="PHM/PNGase_F_dom_sf"/>
</dbReference>
<feature type="region of interest" description="Disordered" evidence="23">
    <location>
        <begin position="154"/>
        <end position="174"/>
    </location>
</feature>
<evidence type="ECO:0000256" key="2">
    <source>
        <dbReference type="ARBA" id="ARBA00001947"/>
    </source>
</evidence>
<dbReference type="Proteomes" id="UP000028924">
    <property type="component" value="Unassembled WGS sequence"/>
</dbReference>
<dbReference type="PROSITE" id="PS00084">
    <property type="entry name" value="CU2_MONOOXYGENASE_1"/>
    <property type="match status" value="1"/>
</dbReference>
<evidence type="ECO:0000256" key="6">
    <source>
        <dbReference type="ARBA" id="ARBA00022729"/>
    </source>
</evidence>
<feature type="compositionally biased region" description="Gly residues" evidence="23">
    <location>
        <begin position="409"/>
        <end position="418"/>
    </location>
</feature>
<feature type="compositionally biased region" description="Basic and acidic residues" evidence="23">
    <location>
        <begin position="663"/>
        <end position="679"/>
    </location>
</feature>
<dbReference type="GeneID" id="23615847"/>
<dbReference type="Pfam" id="PF01082">
    <property type="entry name" value="Cu2_monooxygen"/>
    <property type="match status" value="1"/>
</dbReference>
<dbReference type="eggNOG" id="KOG1940">
    <property type="taxonomic scope" value="Eukaryota"/>
</dbReference>
<dbReference type="GO" id="GO:0008270">
    <property type="term" value="F:zinc ion binding"/>
    <property type="evidence" value="ECO:0007669"/>
    <property type="project" value="UniProtKB-KW"/>
</dbReference>
<dbReference type="InterPro" id="IPR014784">
    <property type="entry name" value="Cu2_ascorb_mOase-like_C"/>
</dbReference>
<feature type="binding site" evidence="18">
    <location>
        <position position="910"/>
    </location>
    <ligand>
        <name>Cu(2+)</name>
        <dbReference type="ChEBI" id="CHEBI:29036"/>
        <label>1</label>
        <note>catalytic</note>
    </ligand>
</feature>
<evidence type="ECO:0000256" key="16">
    <source>
        <dbReference type="ARBA" id="ARBA00023268"/>
    </source>
</evidence>
<evidence type="ECO:0000256" key="1">
    <source>
        <dbReference type="ARBA" id="ARBA00000686"/>
    </source>
</evidence>
<feature type="compositionally biased region" description="Basic and acidic residues" evidence="23">
    <location>
        <begin position="1463"/>
        <end position="1480"/>
    </location>
</feature>
<feature type="disulfide bond" evidence="19">
    <location>
        <begin position="884"/>
        <end position="929"/>
    </location>
</feature>
<evidence type="ECO:0000256" key="24">
    <source>
        <dbReference type="SAM" id="Phobius"/>
    </source>
</evidence>
<keyword evidence="9" id="KW-0862">Zinc</keyword>
<evidence type="ECO:0000256" key="4">
    <source>
        <dbReference type="ARBA" id="ARBA00010263"/>
    </source>
</evidence>
<dbReference type="Gene3D" id="2.60.120.230">
    <property type="match status" value="1"/>
</dbReference>
<protein>
    <submittedName>
        <fullName evidence="27">Peptidyl-glycine alpha-amidating monooxygenase A</fullName>
    </submittedName>
</protein>
<keyword evidence="10" id="KW-0560">Oxidoreductase</keyword>
<dbReference type="Pfam" id="PF01436">
    <property type="entry name" value="NHL"/>
    <property type="match status" value="1"/>
</dbReference>
<dbReference type="InterPro" id="IPR037274">
    <property type="entry name" value="Znf_CHY_sf"/>
</dbReference>
<comment type="catalytic activity">
    <reaction evidence="17">
        <text>a [peptide]-C-terminal glycine + 2 L-ascorbate + O2 = a [peptide]-C-terminal (2S)-2-hydroxyglycine + 2 monodehydro-L-ascorbate radical + H2O</text>
        <dbReference type="Rhea" id="RHEA:21452"/>
        <dbReference type="Rhea" id="RHEA-COMP:13486"/>
        <dbReference type="Rhea" id="RHEA-COMP:15321"/>
        <dbReference type="ChEBI" id="CHEBI:15377"/>
        <dbReference type="ChEBI" id="CHEBI:15379"/>
        <dbReference type="ChEBI" id="CHEBI:38290"/>
        <dbReference type="ChEBI" id="CHEBI:59513"/>
        <dbReference type="ChEBI" id="CHEBI:137000"/>
        <dbReference type="ChEBI" id="CHEBI:142768"/>
        <dbReference type="EC" id="1.14.17.3"/>
    </reaction>
</comment>
<dbReference type="GO" id="GO:0003723">
    <property type="term" value="F:RNA binding"/>
    <property type="evidence" value="ECO:0007669"/>
    <property type="project" value="UniProtKB-UniRule"/>
</dbReference>
<evidence type="ECO:0000259" key="25">
    <source>
        <dbReference type="PROSITE" id="PS50102"/>
    </source>
</evidence>
<evidence type="ECO:0000313" key="27">
    <source>
        <dbReference type="EMBL" id="KFM27186.1"/>
    </source>
</evidence>
<dbReference type="InterPro" id="IPR036939">
    <property type="entry name" value="Cu2_ascorb_mOase_N_sf"/>
</dbReference>
<evidence type="ECO:0000256" key="22">
    <source>
        <dbReference type="PROSITE-ProRule" id="PRU00601"/>
    </source>
</evidence>
<dbReference type="SUPFAM" id="SSF54928">
    <property type="entry name" value="RNA-binding domain, RBD"/>
    <property type="match status" value="2"/>
</dbReference>
<dbReference type="EMBL" id="KL662144">
    <property type="protein sequence ID" value="KFM27186.1"/>
    <property type="molecule type" value="Genomic_DNA"/>
</dbReference>
<evidence type="ECO:0000256" key="3">
    <source>
        <dbReference type="ARBA" id="ARBA00006026"/>
    </source>
</evidence>
<keyword evidence="11 18" id="KW-0186">Copper</keyword>
<keyword evidence="8 22" id="KW-0863">Zinc-finger</keyword>
<dbReference type="eggNOG" id="KOG3567">
    <property type="taxonomic scope" value="Eukaryota"/>
</dbReference>
<dbReference type="PROSITE" id="PS51266">
    <property type="entry name" value="ZF_CHY"/>
    <property type="match status" value="1"/>
</dbReference>
<keyword evidence="24" id="KW-0812">Transmembrane</keyword>
<comment type="catalytic activity">
    <reaction evidence="1">
        <text>a [peptide]-C-terminal (2S)-2-hydroxyglycine = a [peptide]-C-terminal amide + glyoxylate</text>
        <dbReference type="Rhea" id="RHEA:20924"/>
        <dbReference type="Rhea" id="RHEA-COMP:13485"/>
        <dbReference type="Rhea" id="RHEA-COMP:15321"/>
        <dbReference type="ChEBI" id="CHEBI:36655"/>
        <dbReference type="ChEBI" id="CHEBI:137001"/>
        <dbReference type="ChEBI" id="CHEBI:142768"/>
        <dbReference type="EC" id="4.3.2.5"/>
    </reaction>
</comment>
<evidence type="ECO:0000256" key="20">
    <source>
        <dbReference type="PROSITE-ProRule" id="PRU00176"/>
    </source>
</evidence>
<feature type="region of interest" description="Disordered" evidence="23">
    <location>
        <begin position="656"/>
        <end position="679"/>
    </location>
</feature>
<feature type="binding site" evidence="18">
    <location>
        <position position="909"/>
    </location>
    <ligand>
        <name>Cu(2+)</name>
        <dbReference type="ChEBI" id="CHEBI:29036"/>
        <label>1</label>
        <note>catalytic</note>
    </ligand>
</feature>
<keyword evidence="7" id="KW-0677">Repeat</keyword>
<dbReference type="PROSITE" id="PS50102">
    <property type="entry name" value="RRM"/>
    <property type="match status" value="2"/>
</dbReference>
<keyword evidence="6" id="KW-0732">Signal</keyword>
<feature type="domain" description="RRM" evidence="25">
    <location>
        <begin position="680"/>
        <end position="751"/>
    </location>
</feature>
<dbReference type="InterPro" id="IPR000504">
    <property type="entry name" value="RRM_dom"/>
</dbReference>
<dbReference type="PANTHER" id="PTHR10680:SF14">
    <property type="entry name" value="PEPTIDYL-GLYCINE ALPHA-AMIDATING MONOOXYGENASE"/>
    <property type="match status" value="1"/>
</dbReference>
<dbReference type="OrthoDB" id="10018185at2759"/>
<dbReference type="InterPro" id="IPR000720">
    <property type="entry name" value="PHM/PAL"/>
</dbReference>
<dbReference type="InterPro" id="IPR001258">
    <property type="entry name" value="NHL_repeat"/>
</dbReference>
<dbReference type="Gene3D" id="2.60.120.310">
    <property type="entry name" value="Copper type II, ascorbate-dependent monooxygenase, N-terminal domain"/>
    <property type="match status" value="1"/>
</dbReference>
<accession>A0A087SN82</accession>
<reference evidence="27 28" key="1">
    <citation type="journal article" date="2014" name="BMC Genomics">
        <title>Oil accumulation mechanisms of the oleaginous microalga Chlorella protothecoides revealed through its genome, transcriptomes, and proteomes.</title>
        <authorList>
            <person name="Gao C."/>
            <person name="Wang Y."/>
            <person name="Shen Y."/>
            <person name="Yan D."/>
            <person name="He X."/>
            <person name="Dai J."/>
            <person name="Wu Q."/>
        </authorList>
    </citation>
    <scope>NUCLEOTIDE SEQUENCE [LARGE SCALE GENOMIC DNA]</scope>
    <source>
        <strain evidence="27 28">0710</strain>
    </source>
</reference>
<feature type="disulfide bond" evidence="19">
    <location>
        <begin position="916"/>
        <end position="935"/>
    </location>
</feature>
<evidence type="ECO:0000256" key="7">
    <source>
        <dbReference type="ARBA" id="ARBA00022737"/>
    </source>
</evidence>
<dbReference type="PRINTS" id="PR00790">
    <property type="entry name" value="PAMONOXGNASE"/>
</dbReference>
<comment type="cofactor">
    <cofactor evidence="18">
        <name>Cu(2+)</name>
        <dbReference type="ChEBI" id="CHEBI:29036"/>
    </cofactor>
    <text evidence="18">Binds 2 Cu(2+) ions per subunit.</text>
</comment>
<comment type="cofactor">
    <cofactor evidence="2">
        <name>Zn(2+)</name>
        <dbReference type="ChEBI" id="CHEBI:29105"/>
    </cofactor>
</comment>
<feature type="compositionally biased region" description="Basic and acidic residues" evidence="23">
    <location>
        <begin position="388"/>
        <end position="398"/>
    </location>
</feature>
<dbReference type="InterPro" id="IPR035979">
    <property type="entry name" value="RBD_domain_sf"/>
</dbReference>
<dbReference type="GO" id="GO:0004598">
    <property type="term" value="F:peptidylamidoglycolate lyase activity"/>
    <property type="evidence" value="ECO:0007669"/>
    <property type="project" value="UniProtKB-EC"/>
</dbReference>
<dbReference type="GO" id="GO:0005507">
    <property type="term" value="F:copper ion binding"/>
    <property type="evidence" value="ECO:0007669"/>
    <property type="project" value="InterPro"/>
</dbReference>
<feature type="binding site" evidence="18">
    <location>
        <position position="1046"/>
    </location>
    <ligand>
        <name>Cu(2+)</name>
        <dbReference type="ChEBI" id="CHEBI:29036"/>
        <label>1</label>
        <note>catalytic</note>
    </ligand>
</feature>
<sequence length="1603" mass="168048">MQADLLALQSRVPGLRLQRATRGTSDDAPFPITLSAVVTAPPQGSQYDVDSIKVVVRLQAPLPRPAVSIEVHSPILPERLRRAVAEDVLATYQVEAAARAGDAGGLHLDRIWADLRRRWVTLISSCPELLEAYTSSDADGRTVRRYAFVDEEEVPAGHGSATGAPDGTGAELGDRAREGASLAAAAAGLTLGEGRGAGPASLPAASTQLPAQLAADVRWAEVRYRAACQVFWGPGGRPGPGQCRPPSAGQRSLLSMLLDLTPADPDWPAGAMLHLSLSVEAAAGEDGQPSVRVSGLTCSGSTHLTGLESTALQRLVQALLLQEGGARLQSALRTLENGGGGLLRSARCIAAEVERRRAAAGGKADGGAGTADQADNPGVVDSAAGSDDSPRDSSREGGEGSGSDVEGAEAGGGPGPGKTGDRSSMQGGRPVLLRLGGLQLAGCDALEALTLIMQVACGRCGATATLALALQGREGADAEEACPGCHARLALHASPRIVHEHSNVLCRLDATRCAPRDLSLGTTVQGQCGNCTALCALRGVQVGQWNARACRACHCSVGFKVRGVQRKGRAPDHILKAGQPLPSFGTCRHYCHSYRWLRFPCCGERYPCDLCHEEGVADGHPVAWAKRMVCGYCSVEQPCAPRCANCLRKLAATGHNPSGTHSRFWEGGKGERDPRRLDRDLPSRRCRNEKLRYYFENFGVVQEAFVSYDRHTGRPRGFGFVVFADPAVADRVVSQTHTIDRREVEAKKALPKEDSPVFVGGLAASVDEAAFRAFFSTYGAVEDAVVMYDHENRRPRGFGFVTYADEASVDRLLADGPLHAVQGKPVEPVSPTPYAAAASSLLLSGLLVLGVLGGAVHAETDSPLLNITALMPPHPTHENDSYICTVVKAPEEAMHLVGFTPEAHQSTVHHMLLFGCRTPARTDLPVWDCKMKKVCAVADNENVLYGWGKNAPAVTLPEGTGFAVGPGSAIRSFVLQVHYRLPRPAHDASGLRMQFSRQATPRSAGMLAYAARFTIPPRQHSHLVPNSCCYSGFEPMRGIAARVHTHTMGRSVFLERRGPEPGAAWSQVFSQDPQQPQGFYPLTQNLTILPGDSLRATCLFNSSQASAPVSAGHGSENEMCNLYLLVDAHVPAFQWGDVPIPGAPLAILDADSGAASAPGWGAGAFLMPHGASLAPDGTLWLTDVGAHQALQFTPEGARLGALGERGVPGDGTGAALCQPTHVAVSRDGTVYVTDGYCAARVAVFSKSGAFLRSLALPAPARLRVPHSLVLDECSGAVHVADREAGAVHALDALSGALRGTWSTRQYGLPYALALGPYGAVHVLAWDREGPGAATWLLALAAAPGRVAAAWRLPGLRAPHDFALLPLPLAVTLPGERSLGVVVVEAAAEGSRLVKFAFRAAPDNGTEPVVHDARPLPTALEVASHSGAAAGHAQGTDADGMIIIPLAVAQPPVRGANGTAGADPSERRRDNPFLKRSEPQRDGIVLLPDQAAAGVDKPVMVTAQAARDRGGFEADAEEQGAEVADAKTQAAGVDPVALAHSTTGAQRAASWLALPPAPALGGGSLLAFIAGASIAVVGVLGWQSGCWGAAFRRRSSSPRRYVAV</sequence>
<evidence type="ECO:0000313" key="28">
    <source>
        <dbReference type="Proteomes" id="UP000028924"/>
    </source>
</evidence>
<comment type="similarity">
    <text evidence="4">In the N-terminal section; belongs to the copper type II ascorbate-dependent monooxygenase family.</text>
</comment>
<keyword evidence="28" id="KW-1185">Reference proteome</keyword>
<dbReference type="GO" id="GO:0006518">
    <property type="term" value="P:peptide metabolic process"/>
    <property type="evidence" value="ECO:0007669"/>
    <property type="project" value="InterPro"/>
</dbReference>
<evidence type="ECO:0000256" key="17">
    <source>
        <dbReference type="ARBA" id="ARBA00048431"/>
    </source>
</evidence>
<evidence type="ECO:0000259" key="26">
    <source>
        <dbReference type="PROSITE" id="PS51266"/>
    </source>
</evidence>
<feature type="domain" description="CHY-type" evidence="26">
    <location>
        <begin position="580"/>
        <end position="648"/>
    </location>
</feature>
<dbReference type="Gene3D" id="2.120.10.30">
    <property type="entry name" value="TolB, C-terminal domain"/>
    <property type="match status" value="1"/>
</dbReference>
<feature type="disulfide bond" evidence="19">
    <location>
        <begin position="1098"/>
        <end position="1120"/>
    </location>
</feature>
<feature type="binding site" evidence="18">
    <location>
        <position position="978"/>
    </location>
    <ligand>
        <name>Cu(2+)</name>
        <dbReference type="ChEBI" id="CHEBI:29036"/>
        <label>1</label>
        <note>catalytic</note>
    </ligand>
</feature>
<dbReference type="InterPro" id="IPR024548">
    <property type="entry name" value="Cu2_monoox_C"/>
</dbReference>
<comment type="similarity">
    <text evidence="3">In the C-terminal section; belongs to the peptidyl-alpha-hydroxyglycine alpha-amidating lyase family.</text>
</comment>
<keyword evidence="24" id="KW-1133">Transmembrane helix</keyword>
<feature type="domain" description="RRM" evidence="25">
    <location>
        <begin position="755"/>
        <end position="827"/>
    </location>
</feature>
<dbReference type="PANTHER" id="PTHR10680">
    <property type="entry name" value="PEPTIDYL-GLYCINE ALPHA-AMIDATING MONOOXYGENASE"/>
    <property type="match status" value="1"/>
</dbReference>
<keyword evidence="15" id="KW-0456">Lyase</keyword>
<dbReference type="InterPro" id="IPR011042">
    <property type="entry name" value="6-blade_b-propeller_TolB-like"/>
</dbReference>
<dbReference type="InterPro" id="IPR000323">
    <property type="entry name" value="Cu2_ascorb_mOase_N"/>
</dbReference>
<evidence type="ECO:0000256" key="23">
    <source>
        <dbReference type="SAM" id="MobiDB-lite"/>
    </source>
</evidence>